<dbReference type="InterPro" id="IPR041662">
    <property type="entry name" value="SusD-like_2"/>
</dbReference>
<evidence type="ECO:0000313" key="2">
    <source>
        <dbReference type="Proteomes" id="UP000241964"/>
    </source>
</evidence>
<protein>
    <submittedName>
        <fullName evidence="1">SusD-like starch-binding protein associating with outer membrane</fullName>
    </submittedName>
</protein>
<dbReference type="Proteomes" id="UP000241964">
    <property type="component" value="Unassembled WGS sequence"/>
</dbReference>
<gene>
    <name evidence="1" type="ORF">CLV60_101167</name>
</gene>
<dbReference type="Gene3D" id="1.25.40.390">
    <property type="match status" value="1"/>
</dbReference>
<comment type="caution">
    <text evidence="1">The sequence shown here is derived from an EMBL/GenBank/DDBJ whole genome shotgun (WGS) entry which is preliminary data.</text>
</comment>
<accession>A0A2P8GIL0</accession>
<name>A0A2P8GIL0_9BACT</name>
<dbReference type="OrthoDB" id="622163at2"/>
<dbReference type="AlphaFoldDB" id="A0A2P8GIL0"/>
<dbReference type="Pfam" id="PF12771">
    <property type="entry name" value="SusD-like_2"/>
    <property type="match status" value="1"/>
</dbReference>
<organism evidence="1 2">
    <name type="scientific">Dyadobacter jiangsuensis</name>
    <dbReference type="NCBI Taxonomy" id="1591085"/>
    <lineage>
        <taxon>Bacteria</taxon>
        <taxon>Pseudomonadati</taxon>
        <taxon>Bacteroidota</taxon>
        <taxon>Cytophagia</taxon>
        <taxon>Cytophagales</taxon>
        <taxon>Spirosomataceae</taxon>
        <taxon>Dyadobacter</taxon>
    </lineage>
</organism>
<sequence length="505" mass="56750">MKKFISKYVLLAGGLLILNGCSEFQEINTNPNAATSVSSEMLATNLILNATSISYLDPALLSKAINHTEFPNSLQYNNLGKQEYSGLVVLTNVEKMISLAPEGALKNSFTGLGKFVRAWRFYDLTMRLGDIPYADALRGETGTIRPAYSTQKEVFLGILKELEEADVAFSQGTKFAGDPIYNGDVTKWRKVVNTFALKVLLTLSAKESDTDLNIKSRFNTIVTSKPIFESSADNFQRVYSDVAGQRYPWYKLNNQGLIYPVMSTMIVDKLKDLEDYRLFYYAAPSPVKVAAGVSTSSYEAYRAVNPSAVYSDLTAVASSKDYSNLNARYSELANSEPIYLIGYSVLQFMLAEASLRGWIVGTPASTYYENAIRTSMQFTANNTPDNADFHHNRKITADYITTYLASPKVKLSGTPEQQLEKIITQRYLGTFLQSGFDSYFENRRTGYPVFPVNPLSNNNTDKDKIPVRWMYPDTEINYNYENLTKAIQSQYGGNDDYNQKMWLLK</sequence>
<evidence type="ECO:0000313" key="1">
    <source>
        <dbReference type="EMBL" id="PSL33798.1"/>
    </source>
</evidence>
<keyword evidence="2" id="KW-1185">Reference proteome</keyword>
<proteinExistence type="predicted"/>
<dbReference type="InterPro" id="IPR011990">
    <property type="entry name" value="TPR-like_helical_dom_sf"/>
</dbReference>
<reference evidence="1 2" key="1">
    <citation type="submission" date="2018-03" db="EMBL/GenBank/DDBJ databases">
        <title>Genomic Encyclopedia of Archaeal and Bacterial Type Strains, Phase II (KMG-II): from individual species to whole genera.</title>
        <authorList>
            <person name="Goeker M."/>
        </authorList>
    </citation>
    <scope>NUCLEOTIDE SEQUENCE [LARGE SCALE GENOMIC DNA]</scope>
    <source>
        <strain evidence="1 2">DSM 29057</strain>
    </source>
</reference>
<dbReference type="SUPFAM" id="SSF48452">
    <property type="entry name" value="TPR-like"/>
    <property type="match status" value="1"/>
</dbReference>
<dbReference type="RefSeq" id="WP_106593487.1">
    <property type="nucleotide sequence ID" value="NZ_PYAS01000001.1"/>
</dbReference>
<dbReference type="EMBL" id="PYAS01000001">
    <property type="protein sequence ID" value="PSL33798.1"/>
    <property type="molecule type" value="Genomic_DNA"/>
</dbReference>